<dbReference type="AlphaFoldDB" id="A0A3N1D4L2"/>
<comment type="caution">
    <text evidence="2">The sequence shown here is derived from an EMBL/GenBank/DDBJ whole genome shotgun (WGS) entry which is preliminary data.</text>
</comment>
<keyword evidence="1" id="KW-0732">Signal</keyword>
<sequence>MLRKLAVSAVGAGALALVAGSPAFALTGTWTYSGPTTVTASSSNLIFQAGTLPVTAACTSATATGTRAATSGTWVSTPPSSGGTPVITGLAITTSGCATTNITPQMTFNLTQNGTAQLYVTGVTAGSPSVTPGEIRGLSVKGTALGGLCTVQVDGPGGANSKTGVIGGTYTTNGTTGTITATGASNMTIKSASALCTLGGLAVGDAATLSGSFSVTSAIPTITATSP</sequence>
<proteinExistence type="predicted"/>
<dbReference type="Proteomes" id="UP000272400">
    <property type="component" value="Unassembled WGS sequence"/>
</dbReference>
<evidence type="ECO:0000256" key="1">
    <source>
        <dbReference type="SAM" id="SignalP"/>
    </source>
</evidence>
<dbReference type="EMBL" id="RJKE01000001">
    <property type="protein sequence ID" value="ROO88465.1"/>
    <property type="molecule type" value="Genomic_DNA"/>
</dbReference>
<dbReference type="RefSeq" id="WP_123667699.1">
    <property type="nucleotide sequence ID" value="NZ_RJKE01000001.1"/>
</dbReference>
<protein>
    <recommendedName>
        <fullName evidence="4">Ig-like domain-containing protein</fullName>
    </recommendedName>
</protein>
<keyword evidence="3" id="KW-1185">Reference proteome</keyword>
<evidence type="ECO:0000313" key="3">
    <source>
        <dbReference type="Proteomes" id="UP000272400"/>
    </source>
</evidence>
<accession>A0A3N1D4L2</accession>
<evidence type="ECO:0008006" key="4">
    <source>
        <dbReference type="Google" id="ProtNLM"/>
    </source>
</evidence>
<reference evidence="2 3" key="1">
    <citation type="submission" date="2018-11" db="EMBL/GenBank/DDBJ databases">
        <title>Sequencing the genomes of 1000 actinobacteria strains.</title>
        <authorList>
            <person name="Klenk H.-P."/>
        </authorList>
    </citation>
    <scope>NUCLEOTIDE SEQUENCE [LARGE SCALE GENOMIC DNA]</scope>
    <source>
        <strain evidence="2 3">DSM 44254</strain>
    </source>
</reference>
<feature type="signal peptide" evidence="1">
    <location>
        <begin position="1"/>
        <end position="25"/>
    </location>
</feature>
<organism evidence="2 3">
    <name type="scientific">Actinocorallia herbida</name>
    <dbReference type="NCBI Taxonomy" id="58109"/>
    <lineage>
        <taxon>Bacteria</taxon>
        <taxon>Bacillati</taxon>
        <taxon>Actinomycetota</taxon>
        <taxon>Actinomycetes</taxon>
        <taxon>Streptosporangiales</taxon>
        <taxon>Thermomonosporaceae</taxon>
        <taxon>Actinocorallia</taxon>
    </lineage>
</organism>
<name>A0A3N1D4L2_9ACTN</name>
<gene>
    <name evidence="2" type="ORF">EDD29_6134</name>
</gene>
<evidence type="ECO:0000313" key="2">
    <source>
        <dbReference type="EMBL" id="ROO88465.1"/>
    </source>
</evidence>
<feature type="chain" id="PRO_5018316505" description="Ig-like domain-containing protein" evidence="1">
    <location>
        <begin position="26"/>
        <end position="227"/>
    </location>
</feature>